<keyword evidence="3 6" id="KW-0256">Endoplasmic reticulum</keyword>
<dbReference type="GO" id="GO:0014069">
    <property type="term" value="C:postsynaptic density"/>
    <property type="evidence" value="ECO:0007669"/>
    <property type="project" value="TreeGrafter"/>
</dbReference>
<reference evidence="9" key="1">
    <citation type="submission" date="2025-08" db="UniProtKB">
        <authorList>
            <consortium name="Ensembl"/>
        </authorList>
    </citation>
    <scope>IDENTIFICATION</scope>
</reference>
<dbReference type="GO" id="GO:0007420">
    <property type="term" value="P:brain development"/>
    <property type="evidence" value="ECO:0007669"/>
    <property type="project" value="TreeGrafter"/>
</dbReference>
<protein>
    <recommendedName>
        <fullName evidence="6">Reticulon</fullName>
    </recommendedName>
</protein>
<organism evidence="9 10">
    <name type="scientific">Cyprinus carpio</name>
    <name type="common">Common carp</name>
    <dbReference type="NCBI Taxonomy" id="7962"/>
    <lineage>
        <taxon>Eukaryota</taxon>
        <taxon>Metazoa</taxon>
        <taxon>Chordata</taxon>
        <taxon>Craniata</taxon>
        <taxon>Vertebrata</taxon>
        <taxon>Euteleostomi</taxon>
        <taxon>Actinopterygii</taxon>
        <taxon>Neopterygii</taxon>
        <taxon>Teleostei</taxon>
        <taxon>Ostariophysi</taxon>
        <taxon>Cypriniformes</taxon>
        <taxon>Cyprinidae</taxon>
        <taxon>Cyprininae</taxon>
        <taxon>Cyprinus</taxon>
    </lineage>
</organism>
<feature type="region of interest" description="Disordered" evidence="7">
    <location>
        <begin position="1"/>
        <end position="163"/>
    </location>
</feature>
<feature type="compositionally biased region" description="Low complexity" evidence="7">
    <location>
        <begin position="365"/>
        <end position="377"/>
    </location>
</feature>
<comment type="subcellular location">
    <subcellularLocation>
        <location evidence="1 6">Endoplasmic reticulum membrane</location>
        <topology evidence="1 6">Multi-pass membrane protein</topology>
    </subcellularLocation>
</comment>
<feature type="compositionally biased region" description="Polar residues" evidence="7">
    <location>
        <begin position="130"/>
        <end position="141"/>
    </location>
</feature>
<feature type="compositionally biased region" description="Polar residues" evidence="7">
    <location>
        <begin position="71"/>
        <end position="84"/>
    </location>
</feature>
<feature type="compositionally biased region" description="Basic and acidic residues" evidence="7">
    <location>
        <begin position="467"/>
        <end position="481"/>
    </location>
</feature>
<feature type="compositionally biased region" description="Basic and acidic residues" evidence="7">
    <location>
        <begin position="30"/>
        <end position="43"/>
    </location>
</feature>
<dbReference type="PANTHER" id="PTHR45799:SF6">
    <property type="entry name" value="RETICULON"/>
    <property type="match status" value="1"/>
</dbReference>
<accession>A0A8C1JED4</accession>
<evidence type="ECO:0000256" key="3">
    <source>
        <dbReference type="ARBA" id="ARBA00022824"/>
    </source>
</evidence>
<feature type="compositionally biased region" description="Low complexity" evidence="7">
    <location>
        <begin position="410"/>
        <end position="434"/>
    </location>
</feature>
<evidence type="ECO:0000313" key="9">
    <source>
        <dbReference type="Ensembl" id="ENSCCRP00010031433.1"/>
    </source>
</evidence>
<evidence type="ECO:0000256" key="2">
    <source>
        <dbReference type="ARBA" id="ARBA00022692"/>
    </source>
</evidence>
<dbReference type="PANTHER" id="PTHR45799">
    <property type="entry name" value="RETICULON-LIKE PROTEIN"/>
    <property type="match status" value="1"/>
</dbReference>
<feature type="domain" description="Reticulon" evidence="8">
    <location>
        <begin position="585"/>
        <end position="772"/>
    </location>
</feature>
<dbReference type="AlphaFoldDB" id="A0A8C1JED4"/>
<reference evidence="9" key="2">
    <citation type="submission" date="2025-09" db="UniProtKB">
        <authorList>
            <consortium name="Ensembl"/>
        </authorList>
    </citation>
    <scope>IDENTIFICATION</scope>
</reference>
<dbReference type="GO" id="GO:0071787">
    <property type="term" value="P:endoplasmic reticulum tubular network formation"/>
    <property type="evidence" value="ECO:0007669"/>
    <property type="project" value="TreeGrafter"/>
</dbReference>
<feature type="compositionally biased region" description="Basic and acidic residues" evidence="7">
    <location>
        <begin position="153"/>
        <end position="163"/>
    </location>
</feature>
<feature type="compositionally biased region" description="Basic and acidic residues" evidence="7">
    <location>
        <begin position="518"/>
        <end position="530"/>
    </location>
</feature>
<evidence type="ECO:0000313" key="10">
    <source>
        <dbReference type="Proteomes" id="UP000694427"/>
    </source>
</evidence>
<feature type="compositionally biased region" description="Polar residues" evidence="7">
    <location>
        <begin position="266"/>
        <end position="283"/>
    </location>
</feature>
<feature type="compositionally biased region" description="Basic and acidic residues" evidence="7">
    <location>
        <begin position="117"/>
        <end position="129"/>
    </location>
</feature>
<evidence type="ECO:0000256" key="4">
    <source>
        <dbReference type="ARBA" id="ARBA00022989"/>
    </source>
</evidence>
<dbReference type="Ensembl" id="ENSCCRT00010034503.1">
    <property type="protein sequence ID" value="ENSCCRP00010031433.1"/>
    <property type="gene ID" value="ENSCCRG00010013404.1"/>
</dbReference>
<feature type="compositionally biased region" description="Basic and acidic residues" evidence="7">
    <location>
        <begin position="543"/>
        <end position="554"/>
    </location>
</feature>
<evidence type="ECO:0000256" key="7">
    <source>
        <dbReference type="SAM" id="MobiDB-lite"/>
    </source>
</evidence>
<feature type="compositionally biased region" description="Low complexity" evidence="7">
    <location>
        <begin position="482"/>
        <end position="504"/>
    </location>
</feature>
<evidence type="ECO:0000256" key="1">
    <source>
        <dbReference type="ARBA" id="ARBA00004477"/>
    </source>
</evidence>
<feature type="compositionally biased region" description="Basic and acidic residues" evidence="7">
    <location>
        <begin position="50"/>
        <end position="62"/>
    </location>
</feature>
<feature type="region of interest" description="Disordered" evidence="7">
    <location>
        <begin position="226"/>
        <end position="438"/>
    </location>
</feature>
<dbReference type="Proteomes" id="UP000694427">
    <property type="component" value="Unplaced"/>
</dbReference>
<sequence>MSKKPEADSEGSWYEDDFEKIDRVGSTTTPRRDDLGVERQIKDWEDESSEEKQFSSHPESDRQPLPVVMETASTDKLNLNFQKSSTDDRDDLYTSLLSNQSYASHEDTSYFSGSLDRSGDKNTSSREDFTSGSHSQLTSDSGIKINPSADQTDSSHKIHDSEKAFDSSYNYMDISRKEDSCSSQRPFEEWRMSGLSEPTQYTKLEKSPSPVEVDIEDIGSAAILDSQTFPYVEEPSDEELSDYQPYRSPCTGSSSSPVRITLTEMPPTSVSPTTVQHSPTLTVSEKESILSLGLEGVPTVTLSEPEDESPESSTPPTEESDSPLDPNIQPGETKIISFTQDKTQTSPISPSQPTSKEDSSPVEVKSSPLKPTLPLSPQDVEGSSTESGDSEIEMVSEEPSPLALSTAYMSFSKSPSTTSSTTVPSTVPIPSSTPAFAPSTAMQYSILREEREAELDSELALESCGEESPKRLTHDSTKGFKETPQPAKKPTTPTSATKEPIMTPTAPPPTIPAPTSAPKEKTSTMEEKPKPSSTTPSPGLPELKVEHPAGEVHHKERRRSSQARRGSERTTAPPAVFQGLTREKVMELLYWRNLKQSGLVFGSFLLLLFSLTQFSVVSVVAYLALAALSATISFRIYKSVLQAVQKTDEGHPFKAYLEVEMSLSHDQMQKYAENAQYYINSTLKELRRLFLVQDLVDSLKFAVLMWLLTYVGALFNGLTLLIMVVVSMFSMPVVYEKYQAQIDQYLALIRTQVNSVVGKIQEKIPGAKRKAE</sequence>
<feature type="transmembrane region" description="Helical" evidence="6">
    <location>
        <begin position="714"/>
        <end position="735"/>
    </location>
</feature>
<keyword evidence="10" id="KW-1185">Reference proteome</keyword>
<dbReference type="PROSITE" id="PS50845">
    <property type="entry name" value="RETICULON"/>
    <property type="match status" value="1"/>
</dbReference>
<dbReference type="InterPro" id="IPR003388">
    <property type="entry name" value="Reticulon"/>
</dbReference>
<dbReference type="Gene3D" id="1.20.5.2480">
    <property type="match status" value="1"/>
</dbReference>
<keyword evidence="5 6" id="KW-0472">Membrane</keyword>
<dbReference type="FunFam" id="1.20.5.2480:FF:000001">
    <property type="entry name" value="Reticulon"/>
    <property type="match status" value="1"/>
</dbReference>
<evidence type="ECO:0000256" key="5">
    <source>
        <dbReference type="ARBA" id="ARBA00023136"/>
    </source>
</evidence>
<dbReference type="InterPro" id="IPR046964">
    <property type="entry name" value="RTN1-4"/>
</dbReference>
<proteinExistence type="predicted"/>
<dbReference type="GO" id="GO:0030182">
    <property type="term" value="P:neuron differentiation"/>
    <property type="evidence" value="ECO:0007669"/>
    <property type="project" value="TreeGrafter"/>
</dbReference>
<dbReference type="GO" id="GO:0005789">
    <property type="term" value="C:endoplasmic reticulum membrane"/>
    <property type="evidence" value="ECO:0007669"/>
    <property type="project" value="UniProtKB-SubCell"/>
</dbReference>
<feature type="compositionally biased region" description="Low complexity" evidence="7">
    <location>
        <begin position="343"/>
        <end position="354"/>
    </location>
</feature>
<feature type="region of interest" description="Disordered" evidence="7">
    <location>
        <begin position="456"/>
        <end position="576"/>
    </location>
</feature>
<keyword evidence="4 6" id="KW-1133">Transmembrane helix</keyword>
<feature type="transmembrane region" description="Helical" evidence="6">
    <location>
        <begin position="599"/>
        <end position="628"/>
    </location>
</feature>
<keyword evidence="2 6" id="KW-0812">Transmembrane</keyword>
<dbReference type="GO" id="GO:0043005">
    <property type="term" value="C:neuron projection"/>
    <property type="evidence" value="ECO:0007669"/>
    <property type="project" value="TreeGrafter"/>
</dbReference>
<evidence type="ECO:0000259" key="8">
    <source>
        <dbReference type="PROSITE" id="PS50845"/>
    </source>
</evidence>
<name>A0A8C1JED4_CYPCA</name>
<dbReference type="Pfam" id="PF02453">
    <property type="entry name" value="Reticulon"/>
    <property type="match status" value="1"/>
</dbReference>
<evidence type="ECO:0000256" key="6">
    <source>
        <dbReference type="RuleBase" id="RU210713"/>
    </source>
</evidence>